<evidence type="ECO:0000313" key="8">
    <source>
        <dbReference type="Proteomes" id="UP000245981"/>
    </source>
</evidence>
<comment type="caution">
    <text evidence="7">The sequence shown here is derived from an EMBL/GenBank/DDBJ whole genome shotgun (WGS) entry which is preliminary data.</text>
</comment>
<gene>
    <name evidence="7" type="ORF">C7431_101250</name>
</gene>
<evidence type="ECO:0000256" key="1">
    <source>
        <dbReference type="ARBA" id="ARBA00007274"/>
    </source>
</evidence>
<reference evidence="7 8" key="1">
    <citation type="submission" date="2018-05" db="EMBL/GenBank/DDBJ databases">
        <title>Genomic Encyclopedia of Type Strains, Phase IV (KMG-V): Genome sequencing to study the core and pangenomes of soil and plant-associated prokaryotes.</title>
        <authorList>
            <person name="Whitman W."/>
        </authorList>
    </citation>
    <scope>NUCLEOTIDE SEQUENCE [LARGE SCALE GENOMIC DNA]</scope>
    <source>
        <strain evidence="7 8">PNA 200-10</strain>
    </source>
</reference>
<dbReference type="OrthoDB" id="9815592at2"/>
<evidence type="ECO:0000256" key="4">
    <source>
        <dbReference type="ARBA" id="ARBA00023315"/>
    </source>
</evidence>
<keyword evidence="2 5" id="KW-0808">Transferase</keyword>
<dbReference type="EC" id="2.3.1.-" evidence="5"/>
<evidence type="ECO:0000313" key="7">
    <source>
        <dbReference type="EMBL" id="PWL00444.1"/>
    </source>
</evidence>
<dbReference type="GO" id="GO:0008870">
    <property type="term" value="F:galactoside O-acetyltransferase activity"/>
    <property type="evidence" value="ECO:0007669"/>
    <property type="project" value="TreeGrafter"/>
</dbReference>
<feature type="domain" description="Maltose/galactoside acetyltransferase" evidence="6">
    <location>
        <begin position="4"/>
        <end position="59"/>
    </location>
</feature>
<evidence type="ECO:0000259" key="6">
    <source>
        <dbReference type="SMART" id="SM01266"/>
    </source>
</evidence>
<dbReference type="InterPro" id="IPR024688">
    <property type="entry name" value="Mac_dom"/>
</dbReference>
<evidence type="ECO:0000256" key="5">
    <source>
        <dbReference type="RuleBase" id="RU367021"/>
    </source>
</evidence>
<dbReference type="FunFam" id="2.160.10.10:FF:000008">
    <property type="entry name" value="Maltose O-acetyltransferase"/>
    <property type="match status" value="1"/>
</dbReference>
<evidence type="ECO:0000256" key="2">
    <source>
        <dbReference type="ARBA" id="ARBA00022679"/>
    </source>
</evidence>
<dbReference type="Proteomes" id="UP000245981">
    <property type="component" value="Unassembled WGS sequence"/>
</dbReference>
<accession>A0A2V2BLJ2</accession>
<dbReference type="InterPro" id="IPR018357">
    <property type="entry name" value="Hexapep_transf_CS"/>
</dbReference>
<dbReference type="EMBL" id="QGHF01000001">
    <property type="protein sequence ID" value="PWL00444.1"/>
    <property type="molecule type" value="Genomic_DNA"/>
</dbReference>
<dbReference type="InterPro" id="IPR039369">
    <property type="entry name" value="LacA-like"/>
</dbReference>
<dbReference type="PROSITE" id="PS00101">
    <property type="entry name" value="HEXAPEP_TRANSFERASES"/>
    <property type="match status" value="1"/>
</dbReference>
<dbReference type="SUPFAM" id="SSF51161">
    <property type="entry name" value="Trimeric LpxA-like enzymes"/>
    <property type="match status" value="1"/>
</dbReference>
<proteinExistence type="inferred from homology"/>
<dbReference type="CDD" id="cd03357">
    <property type="entry name" value="LbH_MAT_GAT"/>
    <property type="match status" value="1"/>
</dbReference>
<dbReference type="PANTHER" id="PTHR43017">
    <property type="entry name" value="GALACTOSIDE O-ACETYLTRANSFERASE"/>
    <property type="match status" value="1"/>
</dbReference>
<organism evidence="7 8">
    <name type="scientific">Pantoea allii</name>
    <dbReference type="NCBI Taxonomy" id="574096"/>
    <lineage>
        <taxon>Bacteria</taxon>
        <taxon>Pseudomonadati</taxon>
        <taxon>Pseudomonadota</taxon>
        <taxon>Gammaproteobacteria</taxon>
        <taxon>Enterobacterales</taxon>
        <taxon>Erwiniaceae</taxon>
        <taxon>Pantoea</taxon>
    </lineage>
</organism>
<dbReference type="Pfam" id="PF00132">
    <property type="entry name" value="Hexapep"/>
    <property type="match status" value="1"/>
</dbReference>
<dbReference type="STRING" id="574096.HA38_00600"/>
<dbReference type="Gene3D" id="2.160.10.10">
    <property type="entry name" value="Hexapeptide repeat proteins"/>
    <property type="match status" value="1"/>
</dbReference>
<protein>
    <recommendedName>
        <fullName evidence="5">Acetyltransferase</fullName>
        <ecNumber evidence="5">2.3.1.-</ecNumber>
    </recommendedName>
</protein>
<sequence>MNEVTRVPDGTLYDANHDERILQRRGLAKMLCYDYNLSRPDNNETRLALLTRLLKKCGSNPVIEPPFYCDYGVNITIGDNFYANHNLIILDGADVVIGDNVFLAPNVGIYTAGHPLDAERRNQGLEYASPVTIGNNVWIGAGVSIVPGITIGNNVVIGAGSVVVKDIPSGVLAVGNPCRVVREITEKDHARTSF</sequence>
<dbReference type="PANTHER" id="PTHR43017:SF1">
    <property type="entry name" value="ACETYLTRANSFERASE YJL218W-RELATED"/>
    <property type="match status" value="1"/>
</dbReference>
<dbReference type="RefSeq" id="WP_109716191.1">
    <property type="nucleotide sequence ID" value="NZ_JASHLQ010000001.1"/>
</dbReference>
<keyword evidence="3" id="KW-0677">Repeat</keyword>
<comment type="similarity">
    <text evidence="1 5">Belongs to the transferase hexapeptide repeat family.</text>
</comment>
<name>A0A2V2BLJ2_9GAMM</name>
<dbReference type="InterPro" id="IPR001451">
    <property type="entry name" value="Hexapep"/>
</dbReference>
<dbReference type="AlphaFoldDB" id="A0A2V2BLJ2"/>
<keyword evidence="4 5" id="KW-0012">Acyltransferase</keyword>
<dbReference type="SMART" id="SM01266">
    <property type="entry name" value="Mac"/>
    <property type="match status" value="1"/>
</dbReference>
<evidence type="ECO:0000256" key="3">
    <source>
        <dbReference type="ARBA" id="ARBA00022737"/>
    </source>
</evidence>
<dbReference type="Pfam" id="PF12464">
    <property type="entry name" value="Mac"/>
    <property type="match status" value="1"/>
</dbReference>
<dbReference type="InterPro" id="IPR011004">
    <property type="entry name" value="Trimer_LpxA-like_sf"/>
</dbReference>